<dbReference type="OrthoDB" id="9809270at2"/>
<accession>A0A2M9C0C2</accession>
<dbReference type="GO" id="GO:0016491">
    <property type="term" value="F:oxidoreductase activity"/>
    <property type="evidence" value="ECO:0007669"/>
    <property type="project" value="InterPro"/>
</dbReference>
<reference evidence="2 3" key="1">
    <citation type="submission" date="2017-11" db="EMBL/GenBank/DDBJ databases">
        <title>Genomic Encyclopedia of Archaeal and Bacterial Type Strains, Phase II (KMG-II): From Individual Species to Whole Genera.</title>
        <authorList>
            <person name="Goeker M."/>
        </authorList>
    </citation>
    <scope>NUCLEOTIDE SEQUENCE [LARGE SCALE GENOMIC DNA]</scope>
    <source>
        <strain evidence="2 3">DSM 25625</strain>
    </source>
</reference>
<name>A0A2M9C0C2_9MICO</name>
<dbReference type="Proteomes" id="UP000230161">
    <property type="component" value="Unassembled WGS sequence"/>
</dbReference>
<evidence type="ECO:0000313" key="3">
    <source>
        <dbReference type="Proteomes" id="UP000230161"/>
    </source>
</evidence>
<dbReference type="SUPFAM" id="SSF47240">
    <property type="entry name" value="Ferritin-like"/>
    <property type="match status" value="1"/>
</dbReference>
<feature type="compositionally biased region" description="Basic and acidic residues" evidence="1">
    <location>
        <begin position="1"/>
        <end position="11"/>
    </location>
</feature>
<dbReference type="InterPro" id="IPR012348">
    <property type="entry name" value="RNR-like"/>
</dbReference>
<evidence type="ECO:0008006" key="4">
    <source>
        <dbReference type="Google" id="ProtNLM"/>
    </source>
</evidence>
<dbReference type="EMBL" id="PGFB01000002">
    <property type="protein sequence ID" value="PJJ63786.1"/>
    <property type="molecule type" value="Genomic_DNA"/>
</dbReference>
<evidence type="ECO:0000256" key="1">
    <source>
        <dbReference type="SAM" id="MobiDB-lite"/>
    </source>
</evidence>
<proteinExistence type="predicted"/>
<sequence length="82" mass="8722">MPHDHDDQHGEHGHHHTPAGSDLPGIDATDLAECPVMPGSMTITADAEAAGLVREHNGQTYWLCCSDCARRFDAEPAAYAAA</sequence>
<protein>
    <recommendedName>
        <fullName evidence="4">YHS domain-containing protein</fullName>
    </recommendedName>
</protein>
<gene>
    <name evidence="2" type="ORF">CLV54_1461</name>
</gene>
<feature type="region of interest" description="Disordered" evidence="1">
    <location>
        <begin position="1"/>
        <end position="31"/>
    </location>
</feature>
<dbReference type="Gene3D" id="1.10.620.20">
    <property type="entry name" value="Ribonucleotide Reductase, subunit A"/>
    <property type="match status" value="1"/>
</dbReference>
<dbReference type="RefSeq" id="WP_100344247.1">
    <property type="nucleotide sequence ID" value="NZ_PGFB01000002.1"/>
</dbReference>
<dbReference type="InterPro" id="IPR009078">
    <property type="entry name" value="Ferritin-like_SF"/>
</dbReference>
<evidence type="ECO:0000313" key="2">
    <source>
        <dbReference type="EMBL" id="PJJ63786.1"/>
    </source>
</evidence>
<dbReference type="AlphaFoldDB" id="A0A2M9C0C2"/>
<organism evidence="2 3">
    <name type="scientific">Compostimonas suwonensis</name>
    <dbReference type="NCBI Taxonomy" id="1048394"/>
    <lineage>
        <taxon>Bacteria</taxon>
        <taxon>Bacillati</taxon>
        <taxon>Actinomycetota</taxon>
        <taxon>Actinomycetes</taxon>
        <taxon>Micrococcales</taxon>
        <taxon>Microbacteriaceae</taxon>
        <taxon>Compostimonas</taxon>
    </lineage>
</organism>
<keyword evidence="3" id="KW-1185">Reference proteome</keyword>
<comment type="caution">
    <text evidence="2">The sequence shown here is derived from an EMBL/GenBank/DDBJ whole genome shotgun (WGS) entry which is preliminary data.</text>
</comment>